<evidence type="ECO:0000256" key="1">
    <source>
        <dbReference type="SAM" id="MobiDB-lite"/>
    </source>
</evidence>
<feature type="compositionally biased region" description="Basic and acidic residues" evidence="1">
    <location>
        <begin position="126"/>
        <end position="142"/>
    </location>
</feature>
<dbReference type="AlphaFoldDB" id="A0AAE1DHM7"/>
<name>A0AAE1DHM7_9GAST</name>
<sequence length="142" mass="15721">MRVLLSRFHSVNLESGRVGGDLLPLDVVHRVEDTQSQDNETQTQGSFVKAQLSISSENQELLEQPINFVAHCHTYRTLDGADAILKASRPSVAEIISTKKVGQARLSAKTPTDSVIQTLPFLRSSPESHEETMQRPDPTSRL</sequence>
<dbReference type="Proteomes" id="UP001283361">
    <property type="component" value="Unassembled WGS sequence"/>
</dbReference>
<dbReference type="EMBL" id="JAWDGP010003786">
    <property type="protein sequence ID" value="KAK3770867.1"/>
    <property type="molecule type" value="Genomic_DNA"/>
</dbReference>
<organism evidence="2 3">
    <name type="scientific">Elysia crispata</name>
    <name type="common">lettuce slug</name>
    <dbReference type="NCBI Taxonomy" id="231223"/>
    <lineage>
        <taxon>Eukaryota</taxon>
        <taxon>Metazoa</taxon>
        <taxon>Spiralia</taxon>
        <taxon>Lophotrochozoa</taxon>
        <taxon>Mollusca</taxon>
        <taxon>Gastropoda</taxon>
        <taxon>Heterobranchia</taxon>
        <taxon>Euthyneura</taxon>
        <taxon>Panpulmonata</taxon>
        <taxon>Sacoglossa</taxon>
        <taxon>Placobranchoidea</taxon>
        <taxon>Plakobranchidae</taxon>
        <taxon>Elysia</taxon>
    </lineage>
</organism>
<comment type="caution">
    <text evidence="2">The sequence shown here is derived from an EMBL/GenBank/DDBJ whole genome shotgun (WGS) entry which is preliminary data.</text>
</comment>
<proteinExistence type="predicted"/>
<evidence type="ECO:0000313" key="2">
    <source>
        <dbReference type="EMBL" id="KAK3770867.1"/>
    </source>
</evidence>
<reference evidence="2" key="1">
    <citation type="journal article" date="2023" name="G3 (Bethesda)">
        <title>A reference genome for the long-term kleptoplast-retaining sea slug Elysia crispata morphotype clarki.</title>
        <authorList>
            <person name="Eastman K.E."/>
            <person name="Pendleton A.L."/>
            <person name="Shaikh M.A."/>
            <person name="Suttiyut T."/>
            <person name="Ogas R."/>
            <person name="Tomko P."/>
            <person name="Gavelis G."/>
            <person name="Widhalm J.R."/>
            <person name="Wisecaver J.H."/>
        </authorList>
    </citation>
    <scope>NUCLEOTIDE SEQUENCE</scope>
    <source>
        <strain evidence="2">ECLA1</strain>
    </source>
</reference>
<accession>A0AAE1DHM7</accession>
<feature type="region of interest" description="Disordered" evidence="1">
    <location>
        <begin position="121"/>
        <end position="142"/>
    </location>
</feature>
<keyword evidence="3" id="KW-1185">Reference proteome</keyword>
<protein>
    <submittedName>
        <fullName evidence="2">Uncharacterized protein</fullName>
    </submittedName>
</protein>
<evidence type="ECO:0000313" key="3">
    <source>
        <dbReference type="Proteomes" id="UP001283361"/>
    </source>
</evidence>
<gene>
    <name evidence="2" type="ORF">RRG08_036467</name>
</gene>